<name>A0A2V2YQY8_9BACL</name>
<dbReference type="EMBL" id="QGTQ01000014">
    <property type="protein sequence ID" value="PWV99466.1"/>
    <property type="molecule type" value="Genomic_DNA"/>
</dbReference>
<dbReference type="Pfam" id="PF12833">
    <property type="entry name" value="HTH_18"/>
    <property type="match status" value="1"/>
</dbReference>
<dbReference type="PRINTS" id="PR00032">
    <property type="entry name" value="HTHARAC"/>
</dbReference>
<dbReference type="PANTHER" id="PTHR43280">
    <property type="entry name" value="ARAC-FAMILY TRANSCRIPTIONAL REGULATOR"/>
    <property type="match status" value="1"/>
</dbReference>
<organism evidence="5 6">
    <name type="scientific">Paenibacillus cellulosilyticus</name>
    <dbReference type="NCBI Taxonomy" id="375489"/>
    <lineage>
        <taxon>Bacteria</taxon>
        <taxon>Bacillati</taxon>
        <taxon>Bacillota</taxon>
        <taxon>Bacilli</taxon>
        <taxon>Bacillales</taxon>
        <taxon>Paenibacillaceae</taxon>
        <taxon>Paenibacillus</taxon>
    </lineage>
</organism>
<keyword evidence="1" id="KW-0805">Transcription regulation</keyword>
<evidence type="ECO:0000256" key="1">
    <source>
        <dbReference type="ARBA" id="ARBA00023015"/>
    </source>
</evidence>
<dbReference type="GO" id="GO:0003700">
    <property type="term" value="F:DNA-binding transcription factor activity"/>
    <property type="evidence" value="ECO:0007669"/>
    <property type="project" value="InterPro"/>
</dbReference>
<dbReference type="SMART" id="SM00342">
    <property type="entry name" value="HTH_ARAC"/>
    <property type="match status" value="1"/>
</dbReference>
<accession>A0A2V2YQY8</accession>
<dbReference type="PROSITE" id="PS01124">
    <property type="entry name" value="HTH_ARAC_FAMILY_2"/>
    <property type="match status" value="1"/>
</dbReference>
<proteinExistence type="predicted"/>
<sequence>MNKTLPVISAEELEAYNFRLFSLSLKQHDYDLASHLAMHRHDCFEIFLVTSGYGKAQIDFQTYSFAPHTLCLISPGQMHGWLESDSDEQISGYLLVFSKDMLTEMPSPSPLHLMGENPFYSLSSDQNSVVQNLFFLLEREQSLAHKDQVAAVCRYVQLLLIEIGRINESLEQTHKEEAGFRLTKQFLTLVESHFRSVNSMSDYASMLYVTSNHLIESVRKTLGKSAGGVLRERKLLEAKRMLRYSAASVDEIANQLCYKDPSYFGRLFKKNVGVSPTEFRKQD</sequence>
<reference evidence="5 6" key="1">
    <citation type="submission" date="2018-05" db="EMBL/GenBank/DDBJ databases">
        <title>Genomic Encyclopedia of Type Strains, Phase III (KMG-III): the genomes of soil and plant-associated and newly described type strains.</title>
        <authorList>
            <person name="Whitman W."/>
        </authorList>
    </citation>
    <scope>NUCLEOTIDE SEQUENCE [LARGE SCALE GENOMIC DNA]</scope>
    <source>
        <strain evidence="5 6">CECT 5696</strain>
    </source>
</reference>
<evidence type="ECO:0000256" key="2">
    <source>
        <dbReference type="ARBA" id="ARBA00023125"/>
    </source>
</evidence>
<protein>
    <submittedName>
        <fullName evidence="5">AraC-like DNA-binding protein</fullName>
    </submittedName>
</protein>
<dbReference type="Pfam" id="PF02311">
    <property type="entry name" value="AraC_binding"/>
    <property type="match status" value="1"/>
</dbReference>
<dbReference type="RefSeq" id="WP_110045211.1">
    <property type="nucleotide sequence ID" value="NZ_CP054612.1"/>
</dbReference>
<dbReference type="SUPFAM" id="SSF46689">
    <property type="entry name" value="Homeodomain-like"/>
    <property type="match status" value="1"/>
</dbReference>
<dbReference type="SUPFAM" id="SSF51215">
    <property type="entry name" value="Regulatory protein AraC"/>
    <property type="match status" value="1"/>
</dbReference>
<evidence type="ECO:0000313" key="6">
    <source>
        <dbReference type="Proteomes" id="UP000246635"/>
    </source>
</evidence>
<dbReference type="GO" id="GO:0043565">
    <property type="term" value="F:sequence-specific DNA binding"/>
    <property type="evidence" value="ECO:0007669"/>
    <property type="project" value="InterPro"/>
</dbReference>
<dbReference type="OrthoDB" id="506156at2"/>
<dbReference type="InterPro" id="IPR014710">
    <property type="entry name" value="RmlC-like_jellyroll"/>
</dbReference>
<keyword evidence="6" id="KW-1185">Reference proteome</keyword>
<dbReference type="Gene3D" id="2.60.120.10">
    <property type="entry name" value="Jelly Rolls"/>
    <property type="match status" value="1"/>
</dbReference>
<dbReference type="InterPro" id="IPR018060">
    <property type="entry name" value="HTH_AraC"/>
</dbReference>
<dbReference type="PANTHER" id="PTHR43280:SF32">
    <property type="entry name" value="TRANSCRIPTIONAL REGULATORY PROTEIN"/>
    <property type="match status" value="1"/>
</dbReference>
<dbReference type="InterPro" id="IPR009057">
    <property type="entry name" value="Homeodomain-like_sf"/>
</dbReference>
<keyword evidence="3" id="KW-0804">Transcription</keyword>
<dbReference type="Proteomes" id="UP000246635">
    <property type="component" value="Unassembled WGS sequence"/>
</dbReference>
<dbReference type="InterPro" id="IPR003313">
    <property type="entry name" value="AraC-bd"/>
</dbReference>
<dbReference type="InterPro" id="IPR020449">
    <property type="entry name" value="Tscrpt_reg_AraC-type_HTH"/>
</dbReference>
<evidence type="ECO:0000259" key="4">
    <source>
        <dbReference type="PROSITE" id="PS01124"/>
    </source>
</evidence>
<keyword evidence="2 5" id="KW-0238">DNA-binding</keyword>
<comment type="caution">
    <text evidence="5">The sequence shown here is derived from an EMBL/GenBank/DDBJ whole genome shotgun (WGS) entry which is preliminary data.</text>
</comment>
<evidence type="ECO:0000256" key="3">
    <source>
        <dbReference type="ARBA" id="ARBA00023163"/>
    </source>
</evidence>
<gene>
    <name evidence="5" type="ORF">DFQ01_11442</name>
</gene>
<feature type="domain" description="HTH araC/xylS-type" evidence="4">
    <location>
        <begin position="184"/>
        <end position="282"/>
    </location>
</feature>
<dbReference type="InterPro" id="IPR037923">
    <property type="entry name" value="HTH-like"/>
</dbReference>
<evidence type="ECO:0000313" key="5">
    <source>
        <dbReference type="EMBL" id="PWV99466.1"/>
    </source>
</evidence>
<dbReference type="AlphaFoldDB" id="A0A2V2YQY8"/>
<dbReference type="Gene3D" id="1.10.10.60">
    <property type="entry name" value="Homeodomain-like"/>
    <property type="match status" value="1"/>
</dbReference>